<feature type="domain" description="Beta-lactamase class A catalytic" evidence="1">
    <location>
        <begin position="26"/>
        <end position="236"/>
    </location>
</feature>
<dbReference type="AlphaFoldDB" id="A0A6B1DQT3"/>
<evidence type="ECO:0000259" key="1">
    <source>
        <dbReference type="Pfam" id="PF13354"/>
    </source>
</evidence>
<dbReference type="InterPro" id="IPR000871">
    <property type="entry name" value="Beta-lactam_class-A"/>
</dbReference>
<sequence>MTNALLWSQLQDRVRDGLADCPGVAGFCLQDLATRDTMGWHEQEVFPVASTIKIPILVTLLARAEKGELDLQERIAITPAVLVPGSGVLTYLEGPLELSVLDIAQLMIMVSDNTATNLCIDWAGMDATNELMESLGLSQTRIRRKMQDHESVARNEENVSTPADAVGLMRALYESRPSSAVAEQALAILKKPNRGPIERAMEPGVAVSNKPGGMERVRCDAGIVWLQRHPYALAIMSKFGMENPYRHENRLVAAVQLIHEYMVAIDRSSAWGQGIPENVLDS</sequence>
<dbReference type="PANTHER" id="PTHR35333:SF4">
    <property type="entry name" value="SLR0121 PROTEIN"/>
    <property type="match status" value="1"/>
</dbReference>
<dbReference type="InterPro" id="IPR012338">
    <property type="entry name" value="Beta-lactam/transpept-like"/>
</dbReference>
<proteinExistence type="predicted"/>
<dbReference type="EMBL" id="VXPY01000032">
    <property type="protein sequence ID" value="MYD89718.1"/>
    <property type="molecule type" value="Genomic_DNA"/>
</dbReference>
<dbReference type="GO" id="GO:0008800">
    <property type="term" value="F:beta-lactamase activity"/>
    <property type="evidence" value="ECO:0007669"/>
    <property type="project" value="InterPro"/>
</dbReference>
<dbReference type="GO" id="GO:0030655">
    <property type="term" value="P:beta-lactam antibiotic catabolic process"/>
    <property type="evidence" value="ECO:0007669"/>
    <property type="project" value="InterPro"/>
</dbReference>
<gene>
    <name evidence="2" type="ORF">F4Y08_05175</name>
</gene>
<dbReference type="GO" id="GO:0046677">
    <property type="term" value="P:response to antibiotic"/>
    <property type="evidence" value="ECO:0007669"/>
    <property type="project" value="InterPro"/>
</dbReference>
<keyword evidence="2" id="KW-0378">Hydrolase</keyword>
<dbReference type="SUPFAM" id="SSF56601">
    <property type="entry name" value="beta-lactamase/transpeptidase-like"/>
    <property type="match status" value="1"/>
</dbReference>
<dbReference type="Gene3D" id="3.40.710.10">
    <property type="entry name" value="DD-peptidase/beta-lactamase superfamily"/>
    <property type="match status" value="1"/>
</dbReference>
<name>A0A6B1DQT3_9CHLR</name>
<comment type="caution">
    <text evidence="2">The sequence shown here is derived from an EMBL/GenBank/DDBJ whole genome shotgun (WGS) entry which is preliminary data.</text>
</comment>
<accession>A0A6B1DQT3</accession>
<dbReference type="PANTHER" id="PTHR35333">
    <property type="entry name" value="BETA-LACTAMASE"/>
    <property type="match status" value="1"/>
</dbReference>
<protein>
    <submittedName>
        <fullName evidence="2">Serine hydrolase</fullName>
    </submittedName>
</protein>
<evidence type="ECO:0000313" key="2">
    <source>
        <dbReference type="EMBL" id="MYD89718.1"/>
    </source>
</evidence>
<dbReference type="InterPro" id="IPR045155">
    <property type="entry name" value="Beta-lactam_cat"/>
</dbReference>
<reference evidence="2" key="1">
    <citation type="submission" date="2019-09" db="EMBL/GenBank/DDBJ databases">
        <title>Characterisation of the sponge microbiome using genome-centric metagenomics.</title>
        <authorList>
            <person name="Engelberts J.P."/>
            <person name="Robbins S.J."/>
            <person name="De Goeij J.M."/>
            <person name="Aranda M."/>
            <person name="Bell S.C."/>
            <person name="Webster N.S."/>
        </authorList>
    </citation>
    <scope>NUCLEOTIDE SEQUENCE</scope>
    <source>
        <strain evidence="2">SB0662_bin_9</strain>
    </source>
</reference>
<organism evidence="2">
    <name type="scientific">Caldilineaceae bacterium SB0662_bin_9</name>
    <dbReference type="NCBI Taxonomy" id="2605258"/>
    <lineage>
        <taxon>Bacteria</taxon>
        <taxon>Bacillati</taxon>
        <taxon>Chloroflexota</taxon>
        <taxon>Caldilineae</taxon>
        <taxon>Caldilineales</taxon>
        <taxon>Caldilineaceae</taxon>
    </lineage>
</organism>
<dbReference type="Pfam" id="PF13354">
    <property type="entry name" value="Beta-lactamase2"/>
    <property type="match status" value="1"/>
</dbReference>